<comment type="caution">
    <text evidence="2">The sequence shown here is derived from an EMBL/GenBank/DDBJ whole genome shotgun (WGS) entry which is preliminary data.</text>
</comment>
<feature type="transmembrane region" description="Helical" evidence="1">
    <location>
        <begin position="15"/>
        <end position="33"/>
    </location>
</feature>
<sequence>KYHIMKLKIDLSRQGNFIFAILMIHFVFFGYISNVFKKEVGERILYLYQILFDPASILSLIILFIIVFFMVFREKFFEYGIRNSIWLTPITIGQSWIWYWIINGFDIIPIGEFFIRYEGYLTILSILGVNLFSAILAALARQRYEKYIKEIKTV</sequence>
<name>A0A0F9FF97_9ZZZZ</name>
<accession>A0A0F9FF97</accession>
<keyword evidence="1" id="KW-1133">Transmembrane helix</keyword>
<organism evidence="2">
    <name type="scientific">marine sediment metagenome</name>
    <dbReference type="NCBI Taxonomy" id="412755"/>
    <lineage>
        <taxon>unclassified sequences</taxon>
        <taxon>metagenomes</taxon>
        <taxon>ecological metagenomes</taxon>
    </lineage>
</organism>
<evidence type="ECO:0000256" key="1">
    <source>
        <dbReference type="SAM" id="Phobius"/>
    </source>
</evidence>
<dbReference type="EMBL" id="LAZR01021511">
    <property type="protein sequence ID" value="KKL85069.1"/>
    <property type="molecule type" value="Genomic_DNA"/>
</dbReference>
<dbReference type="AlphaFoldDB" id="A0A0F9FF97"/>
<keyword evidence="1" id="KW-0472">Membrane</keyword>
<feature type="transmembrane region" description="Helical" evidence="1">
    <location>
        <begin position="45"/>
        <end position="72"/>
    </location>
</feature>
<feature type="transmembrane region" description="Helical" evidence="1">
    <location>
        <begin position="84"/>
        <end position="101"/>
    </location>
</feature>
<proteinExistence type="predicted"/>
<gene>
    <name evidence="2" type="ORF">LCGC14_1958440</name>
</gene>
<evidence type="ECO:0000313" key="2">
    <source>
        <dbReference type="EMBL" id="KKL85069.1"/>
    </source>
</evidence>
<reference evidence="2" key="1">
    <citation type="journal article" date="2015" name="Nature">
        <title>Complex archaea that bridge the gap between prokaryotes and eukaryotes.</title>
        <authorList>
            <person name="Spang A."/>
            <person name="Saw J.H."/>
            <person name="Jorgensen S.L."/>
            <person name="Zaremba-Niedzwiedzka K."/>
            <person name="Martijn J."/>
            <person name="Lind A.E."/>
            <person name="van Eijk R."/>
            <person name="Schleper C."/>
            <person name="Guy L."/>
            <person name="Ettema T.J."/>
        </authorList>
    </citation>
    <scope>NUCLEOTIDE SEQUENCE</scope>
</reference>
<keyword evidence="1" id="KW-0812">Transmembrane</keyword>
<feature type="non-terminal residue" evidence="2">
    <location>
        <position position="1"/>
    </location>
</feature>
<feature type="transmembrane region" description="Helical" evidence="1">
    <location>
        <begin position="121"/>
        <end position="140"/>
    </location>
</feature>
<protein>
    <submittedName>
        <fullName evidence="2">Uncharacterized protein</fullName>
    </submittedName>
</protein>